<organism evidence="2 3">
    <name type="scientific">Xylaria multiplex</name>
    <dbReference type="NCBI Taxonomy" id="323545"/>
    <lineage>
        <taxon>Eukaryota</taxon>
        <taxon>Fungi</taxon>
        <taxon>Dikarya</taxon>
        <taxon>Ascomycota</taxon>
        <taxon>Pezizomycotina</taxon>
        <taxon>Sordariomycetes</taxon>
        <taxon>Xylariomycetidae</taxon>
        <taxon>Xylariales</taxon>
        <taxon>Xylariaceae</taxon>
        <taxon>Xylaria</taxon>
    </lineage>
</organism>
<evidence type="ECO:0000256" key="1">
    <source>
        <dbReference type="SAM" id="MobiDB-lite"/>
    </source>
</evidence>
<feature type="region of interest" description="Disordered" evidence="1">
    <location>
        <begin position="96"/>
        <end position="125"/>
    </location>
</feature>
<feature type="region of interest" description="Disordered" evidence="1">
    <location>
        <begin position="199"/>
        <end position="227"/>
    </location>
</feature>
<dbReference type="InParanoid" id="A0A7C8MWK1"/>
<dbReference type="OrthoDB" id="4779973at2759"/>
<feature type="compositionally biased region" description="Polar residues" evidence="1">
    <location>
        <begin position="1"/>
        <end position="28"/>
    </location>
</feature>
<comment type="caution">
    <text evidence="2">The sequence shown here is derived from an EMBL/GenBank/DDBJ whole genome shotgun (WGS) entry which is preliminary data.</text>
</comment>
<evidence type="ECO:0000313" key="2">
    <source>
        <dbReference type="EMBL" id="KAF2973170.1"/>
    </source>
</evidence>
<feature type="region of interest" description="Disordered" evidence="1">
    <location>
        <begin position="1"/>
        <end position="37"/>
    </location>
</feature>
<feature type="compositionally biased region" description="Low complexity" evidence="1">
    <location>
        <begin position="96"/>
        <end position="117"/>
    </location>
</feature>
<sequence>MTLTVSESSTAFSTGSADATTRPSSGSISAPGYPTDLPTPSTSILTLTLINTSSTIFSTGSTDAVTGSSSPSSSSYITSEYSTNLPTTSLSTLTVPATSSSSVSTTGATDAVTGSSSLTGGSAISPSHAGTSATCVAGYGSESICFTLSPTPSITGASSTDAVTGSIPTTFSTYPSTTSGIAETSSTPHSIPGSYPTYPLLGKEHSDDADERHSDHGHGHKQEQVHADDWNERAYGWKRFVMI</sequence>
<gene>
    <name evidence="2" type="ORF">GQX73_g299</name>
</gene>
<keyword evidence="3" id="KW-1185">Reference proteome</keyword>
<dbReference type="AlphaFoldDB" id="A0A7C8MWK1"/>
<reference evidence="2 3" key="1">
    <citation type="submission" date="2019-12" db="EMBL/GenBank/DDBJ databases">
        <title>Draft genome sequence of the ascomycete Xylaria multiplex DSM 110363.</title>
        <authorList>
            <person name="Buettner E."/>
            <person name="Kellner H."/>
        </authorList>
    </citation>
    <scope>NUCLEOTIDE SEQUENCE [LARGE SCALE GENOMIC DNA]</scope>
    <source>
        <strain evidence="2 3">DSM 110363</strain>
    </source>
</reference>
<evidence type="ECO:0000313" key="3">
    <source>
        <dbReference type="Proteomes" id="UP000481858"/>
    </source>
</evidence>
<protein>
    <submittedName>
        <fullName evidence="2">Uncharacterized protein</fullName>
    </submittedName>
</protein>
<accession>A0A7C8MWK1</accession>
<dbReference type="Proteomes" id="UP000481858">
    <property type="component" value="Unassembled WGS sequence"/>
</dbReference>
<proteinExistence type="predicted"/>
<name>A0A7C8MWK1_9PEZI</name>
<feature type="compositionally biased region" description="Basic and acidic residues" evidence="1">
    <location>
        <begin position="202"/>
        <end position="227"/>
    </location>
</feature>
<dbReference type="EMBL" id="WUBL01000002">
    <property type="protein sequence ID" value="KAF2973170.1"/>
    <property type="molecule type" value="Genomic_DNA"/>
</dbReference>